<keyword evidence="6" id="KW-1133">Transmembrane helix</keyword>
<dbReference type="InterPro" id="IPR050553">
    <property type="entry name" value="Thioredoxin_ResA/DsbE_sf"/>
</dbReference>
<name>A0ABT4DVL6_9BACL</name>
<dbReference type="CDD" id="cd02966">
    <property type="entry name" value="TlpA_like_family"/>
    <property type="match status" value="1"/>
</dbReference>
<evidence type="ECO:0000256" key="1">
    <source>
        <dbReference type="ARBA" id="ARBA00004196"/>
    </source>
</evidence>
<dbReference type="InterPro" id="IPR036249">
    <property type="entry name" value="Thioredoxin-like_sf"/>
</dbReference>
<dbReference type="RefSeq" id="WP_268601432.1">
    <property type="nucleotide sequence ID" value="NZ_JAMDLV010000006.1"/>
</dbReference>
<dbReference type="InterPro" id="IPR013766">
    <property type="entry name" value="Thioredoxin_domain"/>
</dbReference>
<evidence type="ECO:0000313" key="9">
    <source>
        <dbReference type="Proteomes" id="UP001207626"/>
    </source>
</evidence>
<dbReference type="Pfam" id="PF00578">
    <property type="entry name" value="AhpC-TSA"/>
    <property type="match status" value="1"/>
</dbReference>
<comment type="caution">
    <text evidence="8">The sequence shown here is derived from an EMBL/GenBank/DDBJ whole genome shotgun (WGS) entry which is preliminary data.</text>
</comment>
<protein>
    <submittedName>
        <fullName evidence="8">Thiol-disulfide oxidoreductase ResA</fullName>
    </submittedName>
</protein>
<dbReference type="PANTHER" id="PTHR42852">
    <property type="entry name" value="THIOL:DISULFIDE INTERCHANGE PROTEIN DSBE"/>
    <property type="match status" value="1"/>
</dbReference>
<evidence type="ECO:0000256" key="2">
    <source>
        <dbReference type="ARBA" id="ARBA00022748"/>
    </source>
</evidence>
<dbReference type="InterPro" id="IPR000866">
    <property type="entry name" value="AhpC/TSA"/>
</dbReference>
<evidence type="ECO:0000259" key="7">
    <source>
        <dbReference type="PROSITE" id="PS51352"/>
    </source>
</evidence>
<dbReference type="Proteomes" id="UP001207626">
    <property type="component" value="Unassembled WGS sequence"/>
</dbReference>
<dbReference type="EMBL" id="JAMDLW010000023">
    <property type="protein sequence ID" value="MCY9521395.1"/>
    <property type="molecule type" value="Genomic_DNA"/>
</dbReference>
<keyword evidence="3" id="KW-0735">Signal-anchor</keyword>
<dbReference type="Gene3D" id="3.40.30.10">
    <property type="entry name" value="Glutaredoxin"/>
    <property type="match status" value="1"/>
</dbReference>
<evidence type="ECO:0000256" key="6">
    <source>
        <dbReference type="SAM" id="Phobius"/>
    </source>
</evidence>
<proteinExistence type="predicted"/>
<dbReference type="PANTHER" id="PTHR42852:SF6">
    <property type="entry name" value="THIOL:DISULFIDE INTERCHANGE PROTEIN DSBE"/>
    <property type="match status" value="1"/>
</dbReference>
<evidence type="ECO:0000256" key="4">
    <source>
        <dbReference type="ARBA" id="ARBA00023157"/>
    </source>
</evidence>
<reference evidence="8 9" key="1">
    <citation type="submission" date="2022-05" db="EMBL/GenBank/DDBJ databases">
        <title>Genome Sequencing of Bee-Associated Microbes.</title>
        <authorList>
            <person name="Dunlap C."/>
        </authorList>
    </citation>
    <scope>NUCLEOTIDE SEQUENCE [LARGE SCALE GENOMIC DNA]</scope>
    <source>
        <strain evidence="8 9">NRRL NRS-1438</strain>
    </source>
</reference>
<evidence type="ECO:0000256" key="3">
    <source>
        <dbReference type="ARBA" id="ARBA00022968"/>
    </source>
</evidence>
<keyword evidence="2" id="KW-0201">Cytochrome c-type biogenesis</keyword>
<feature type="domain" description="Thioredoxin" evidence="7">
    <location>
        <begin position="37"/>
        <end position="174"/>
    </location>
</feature>
<evidence type="ECO:0000313" key="8">
    <source>
        <dbReference type="EMBL" id="MCY9521395.1"/>
    </source>
</evidence>
<dbReference type="SUPFAM" id="SSF52833">
    <property type="entry name" value="Thioredoxin-like"/>
    <property type="match status" value="1"/>
</dbReference>
<keyword evidence="9" id="KW-1185">Reference proteome</keyword>
<keyword evidence="5" id="KW-0676">Redox-active center</keyword>
<feature type="transmembrane region" description="Helical" evidence="6">
    <location>
        <begin position="12"/>
        <end position="31"/>
    </location>
</feature>
<evidence type="ECO:0000256" key="5">
    <source>
        <dbReference type="ARBA" id="ARBA00023284"/>
    </source>
</evidence>
<accession>A0ABT4DVL6</accession>
<dbReference type="PROSITE" id="PS51352">
    <property type="entry name" value="THIOREDOXIN_2"/>
    <property type="match status" value="1"/>
</dbReference>
<keyword evidence="6" id="KW-0812">Transmembrane</keyword>
<comment type="subcellular location">
    <subcellularLocation>
        <location evidence="1">Cell envelope</location>
    </subcellularLocation>
</comment>
<keyword evidence="4" id="KW-1015">Disulfide bond</keyword>
<keyword evidence="6" id="KW-0472">Membrane</keyword>
<dbReference type="NCBIfam" id="NF002854">
    <property type="entry name" value="PRK03147.1"/>
    <property type="match status" value="1"/>
</dbReference>
<sequence>MEIIARSLWTRAIVLILILTAVGYAIMHTLAGNREAVEIGKKAPNFTLTNLQGKTVQLSDYVGTGVLLNFWASWCDPCVNEMPLLNETYQRLPGVEILAVNMGEAKEKASQFADRYHLKFPILLDQQSDVKKRYKIGGLPATFLIDDKGHIVEKISGELDSSDYIMNVMERIQPKHGREK</sequence>
<organism evidence="8 9">
    <name type="scientific">Paenibacillus apiarius</name>
    <dbReference type="NCBI Taxonomy" id="46240"/>
    <lineage>
        <taxon>Bacteria</taxon>
        <taxon>Bacillati</taxon>
        <taxon>Bacillota</taxon>
        <taxon>Bacilli</taxon>
        <taxon>Bacillales</taxon>
        <taxon>Paenibacillaceae</taxon>
        <taxon>Paenibacillus</taxon>
    </lineage>
</organism>
<gene>
    <name evidence="8" type="primary">resA</name>
    <name evidence="8" type="ORF">M5X09_17265</name>
</gene>